<evidence type="ECO:0000313" key="1">
    <source>
        <dbReference type="EMBL" id="RDX88594.1"/>
    </source>
</evidence>
<sequence length="180" mass="20306">MMQFIYYSLHHSEERFEKSLMEDEDCTFIIQPKHNKKRKLSAIRDFPEGCGPFASTIDPNTFAQSNELSLKLDMEDLEDTELTSAVKVVECDSSYMSKSSSEEVVLCAGSEFSSSDVNISRLKKAKRRIVEVVRDFCPLCGSCAYFFAESEYGSTHQACRLQAIENDNSDTVAEEVGSNF</sequence>
<feature type="non-terminal residue" evidence="1">
    <location>
        <position position="1"/>
    </location>
</feature>
<dbReference type="AlphaFoldDB" id="A0A371GDG3"/>
<dbReference type="OrthoDB" id="1923214at2759"/>
<dbReference type="EMBL" id="QJKJ01005898">
    <property type="protein sequence ID" value="RDX88594.1"/>
    <property type="molecule type" value="Genomic_DNA"/>
</dbReference>
<name>A0A371GDG3_MUCPR</name>
<reference evidence="1" key="1">
    <citation type="submission" date="2018-05" db="EMBL/GenBank/DDBJ databases">
        <title>Draft genome of Mucuna pruriens seed.</title>
        <authorList>
            <person name="Nnadi N.E."/>
            <person name="Vos R."/>
            <person name="Hasami M.H."/>
            <person name="Devisetty U.K."/>
            <person name="Aguiy J.C."/>
        </authorList>
    </citation>
    <scope>NUCLEOTIDE SEQUENCE [LARGE SCALE GENOMIC DNA]</scope>
    <source>
        <strain evidence="1">JCA_2017</strain>
    </source>
</reference>
<comment type="caution">
    <text evidence="1">The sequence shown here is derived from an EMBL/GenBank/DDBJ whole genome shotgun (WGS) entry which is preliminary data.</text>
</comment>
<evidence type="ECO:0000313" key="2">
    <source>
        <dbReference type="Proteomes" id="UP000257109"/>
    </source>
</evidence>
<keyword evidence="2" id="KW-1185">Reference proteome</keyword>
<accession>A0A371GDG3</accession>
<gene>
    <name evidence="1" type="ORF">CR513_29790</name>
</gene>
<proteinExistence type="predicted"/>
<organism evidence="1 2">
    <name type="scientific">Mucuna pruriens</name>
    <name type="common">Velvet bean</name>
    <name type="synonym">Dolichos pruriens</name>
    <dbReference type="NCBI Taxonomy" id="157652"/>
    <lineage>
        <taxon>Eukaryota</taxon>
        <taxon>Viridiplantae</taxon>
        <taxon>Streptophyta</taxon>
        <taxon>Embryophyta</taxon>
        <taxon>Tracheophyta</taxon>
        <taxon>Spermatophyta</taxon>
        <taxon>Magnoliopsida</taxon>
        <taxon>eudicotyledons</taxon>
        <taxon>Gunneridae</taxon>
        <taxon>Pentapetalae</taxon>
        <taxon>rosids</taxon>
        <taxon>fabids</taxon>
        <taxon>Fabales</taxon>
        <taxon>Fabaceae</taxon>
        <taxon>Papilionoideae</taxon>
        <taxon>50 kb inversion clade</taxon>
        <taxon>NPAAA clade</taxon>
        <taxon>indigoferoid/millettioid clade</taxon>
        <taxon>Phaseoleae</taxon>
        <taxon>Mucuna</taxon>
    </lineage>
</organism>
<protein>
    <submittedName>
        <fullName evidence="1">Uncharacterized protein</fullName>
    </submittedName>
</protein>
<dbReference type="Proteomes" id="UP000257109">
    <property type="component" value="Unassembled WGS sequence"/>
</dbReference>